<accession>Q0UAI3</accession>
<dbReference type="EMBL" id="CH445342">
    <property type="protein sequence ID" value="EAT81730.1"/>
    <property type="molecule type" value="Genomic_DNA"/>
</dbReference>
<proteinExistence type="predicted"/>
<dbReference type="Proteomes" id="UP000001055">
    <property type="component" value="Unassembled WGS sequence"/>
</dbReference>
<reference evidence="4" key="1">
    <citation type="journal article" date="2007" name="Plant Cell">
        <title>Dothideomycete-plant interactions illuminated by genome sequencing and EST analysis of the wheat pathogen Stagonospora nodorum.</title>
        <authorList>
            <person name="Hane J.K."/>
            <person name="Lowe R.G."/>
            <person name="Solomon P.S."/>
            <person name="Tan K.C."/>
            <person name="Schoch C.L."/>
            <person name="Spatafora J.W."/>
            <person name="Crous P.W."/>
            <person name="Kodira C."/>
            <person name="Birren B.W."/>
            <person name="Galagan J.E."/>
            <person name="Torriani S.F."/>
            <person name="McDonald B.A."/>
            <person name="Oliver R.P."/>
        </authorList>
    </citation>
    <scope>NUCLEOTIDE SEQUENCE [LARGE SCALE GENOMIC DNA]</scope>
    <source>
        <strain evidence="4">SN15 / ATCC MYA-4574 / FGSC 10173</strain>
    </source>
</reference>
<evidence type="ECO:0000313" key="3">
    <source>
        <dbReference type="EMBL" id="EAT81730.1"/>
    </source>
</evidence>
<dbReference type="InParanoid" id="Q0UAI3"/>
<dbReference type="GeneID" id="5978381"/>
<keyword evidence="2" id="KW-0732">Signal</keyword>
<feature type="signal peptide" evidence="2">
    <location>
        <begin position="1"/>
        <end position="25"/>
    </location>
</feature>
<sequence length="81" mass="8878">MDAFPLMRMIFIFGLPSWLYPSALKIPQARDSFAPQRGAQHGGANAGPDGLCAGGGRLSRLDRRDQLVMKTPLRRPGRSLN</sequence>
<dbReference type="RefSeq" id="XP_001801473.1">
    <property type="nucleotide sequence ID" value="XM_001801421.1"/>
</dbReference>
<evidence type="ECO:0000256" key="1">
    <source>
        <dbReference type="SAM" id="MobiDB-lite"/>
    </source>
</evidence>
<dbReference type="KEGG" id="pno:SNOG_11231"/>
<name>Q0UAI3_PHANO</name>
<protein>
    <submittedName>
        <fullName evidence="3">Uncharacterized protein</fullName>
    </submittedName>
</protein>
<organism evidence="3 4">
    <name type="scientific">Phaeosphaeria nodorum (strain SN15 / ATCC MYA-4574 / FGSC 10173)</name>
    <name type="common">Glume blotch fungus</name>
    <name type="synonym">Parastagonospora nodorum</name>
    <dbReference type="NCBI Taxonomy" id="321614"/>
    <lineage>
        <taxon>Eukaryota</taxon>
        <taxon>Fungi</taxon>
        <taxon>Dikarya</taxon>
        <taxon>Ascomycota</taxon>
        <taxon>Pezizomycotina</taxon>
        <taxon>Dothideomycetes</taxon>
        <taxon>Pleosporomycetidae</taxon>
        <taxon>Pleosporales</taxon>
        <taxon>Pleosporineae</taxon>
        <taxon>Phaeosphaeriaceae</taxon>
        <taxon>Parastagonospora</taxon>
    </lineage>
</organism>
<dbReference type="HOGENOM" id="CLU_2574646_0_0_1"/>
<gene>
    <name evidence="3" type="ORF">SNOG_11231</name>
</gene>
<feature type="region of interest" description="Disordered" evidence="1">
    <location>
        <begin position="34"/>
        <end position="55"/>
    </location>
</feature>
<evidence type="ECO:0000256" key="2">
    <source>
        <dbReference type="SAM" id="SignalP"/>
    </source>
</evidence>
<dbReference type="AlphaFoldDB" id="Q0UAI3"/>
<evidence type="ECO:0000313" key="4">
    <source>
        <dbReference type="Proteomes" id="UP000001055"/>
    </source>
</evidence>
<feature type="chain" id="PRO_5004177796" evidence="2">
    <location>
        <begin position="26"/>
        <end position="81"/>
    </location>
</feature>